<keyword evidence="2" id="KW-1185">Reference proteome</keyword>
<dbReference type="Gramene" id="Kaladp0610s0005.1.v1.1">
    <property type="protein sequence ID" value="Kaladp0610s0005.1.v1.1.CDS.1"/>
    <property type="gene ID" value="Kaladp0610s0005.v1.1"/>
</dbReference>
<protein>
    <submittedName>
        <fullName evidence="1">Uncharacterized protein</fullName>
    </submittedName>
</protein>
<sequence length="94" mass="10421">MDRNPLNDVVSRIFKSQTLLHPHSVIHSFPHLTASRSHGVSFPPRRSLKPSHLTPLARSRTSALLVARSDLDRQAPATHPHTVVADLGLVRVQI</sequence>
<evidence type="ECO:0000313" key="2">
    <source>
        <dbReference type="Proteomes" id="UP000594263"/>
    </source>
</evidence>
<dbReference type="AlphaFoldDB" id="A0A7N0VCP4"/>
<name>A0A7N0VCP4_KALFE</name>
<evidence type="ECO:0000313" key="1">
    <source>
        <dbReference type="EnsemblPlants" id="Kaladp0610s0005.1.v1.1.CDS.1"/>
    </source>
</evidence>
<dbReference type="EnsemblPlants" id="Kaladp0610s0005.1.v1.1">
    <property type="protein sequence ID" value="Kaladp0610s0005.1.v1.1.CDS.1"/>
    <property type="gene ID" value="Kaladp0610s0005.v1.1"/>
</dbReference>
<organism evidence="1 2">
    <name type="scientific">Kalanchoe fedtschenkoi</name>
    <name type="common">Lavender scallops</name>
    <name type="synonym">South American air plant</name>
    <dbReference type="NCBI Taxonomy" id="63787"/>
    <lineage>
        <taxon>Eukaryota</taxon>
        <taxon>Viridiplantae</taxon>
        <taxon>Streptophyta</taxon>
        <taxon>Embryophyta</taxon>
        <taxon>Tracheophyta</taxon>
        <taxon>Spermatophyta</taxon>
        <taxon>Magnoliopsida</taxon>
        <taxon>eudicotyledons</taxon>
        <taxon>Gunneridae</taxon>
        <taxon>Pentapetalae</taxon>
        <taxon>Saxifragales</taxon>
        <taxon>Crassulaceae</taxon>
        <taxon>Kalanchoe</taxon>
    </lineage>
</organism>
<dbReference type="Proteomes" id="UP000594263">
    <property type="component" value="Unplaced"/>
</dbReference>
<reference evidence="1" key="1">
    <citation type="submission" date="2021-01" db="UniProtKB">
        <authorList>
            <consortium name="EnsemblPlants"/>
        </authorList>
    </citation>
    <scope>IDENTIFICATION</scope>
</reference>
<proteinExistence type="predicted"/>
<accession>A0A7N0VCP4</accession>